<keyword evidence="3 8" id="KW-0812">Transmembrane</keyword>
<evidence type="ECO:0000256" key="6">
    <source>
        <dbReference type="ARBA" id="ARBA00038076"/>
    </source>
</evidence>
<dbReference type="InterPro" id="IPR003838">
    <property type="entry name" value="ABC3_permease_C"/>
</dbReference>
<evidence type="ECO:0000256" key="2">
    <source>
        <dbReference type="ARBA" id="ARBA00022475"/>
    </source>
</evidence>
<evidence type="ECO:0000256" key="8">
    <source>
        <dbReference type="SAM" id="Phobius"/>
    </source>
</evidence>
<evidence type="ECO:0000256" key="4">
    <source>
        <dbReference type="ARBA" id="ARBA00022989"/>
    </source>
</evidence>
<evidence type="ECO:0000256" key="1">
    <source>
        <dbReference type="ARBA" id="ARBA00004651"/>
    </source>
</evidence>
<evidence type="ECO:0000256" key="7">
    <source>
        <dbReference type="SAM" id="MobiDB-lite"/>
    </source>
</evidence>
<protein>
    <submittedName>
        <fullName evidence="10">FtsX-like permease family protein</fullName>
    </submittedName>
</protein>
<proteinExistence type="inferred from homology"/>
<gene>
    <name evidence="10" type="ORF">GmarT_52360</name>
</gene>
<evidence type="ECO:0000313" key="11">
    <source>
        <dbReference type="Proteomes" id="UP000322887"/>
    </source>
</evidence>
<dbReference type="Pfam" id="PF02687">
    <property type="entry name" value="FtsX"/>
    <property type="match status" value="2"/>
</dbReference>
<comment type="subcellular location">
    <subcellularLocation>
        <location evidence="1">Cell membrane</location>
        <topology evidence="1">Multi-pass membrane protein</topology>
    </subcellularLocation>
</comment>
<evidence type="ECO:0000259" key="9">
    <source>
        <dbReference type="Pfam" id="PF02687"/>
    </source>
</evidence>
<dbReference type="GeneID" id="98649675"/>
<dbReference type="InterPro" id="IPR050250">
    <property type="entry name" value="Macrolide_Exporter_MacB"/>
</dbReference>
<keyword evidence="4 8" id="KW-1133">Transmembrane helix</keyword>
<feature type="domain" description="ABC3 transporter permease C-terminal" evidence="9">
    <location>
        <begin position="832"/>
        <end position="951"/>
    </location>
</feature>
<keyword evidence="11" id="KW-1185">Reference proteome</keyword>
<feature type="transmembrane region" description="Helical" evidence="8">
    <location>
        <begin position="319"/>
        <end position="342"/>
    </location>
</feature>
<name>A0ABX5YUZ5_9PLAN</name>
<keyword evidence="5 8" id="KW-0472">Membrane</keyword>
<feature type="transmembrane region" description="Helical" evidence="8">
    <location>
        <begin position="406"/>
        <end position="433"/>
    </location>
</feature>
<feature type="transmembrane region" description="Helical" evidence="8">
    <location>
        <begin position="541"/>
        <end position="561"/>
    </location>
</feature>
<dbReference type="PANTHER" id="PTHR30572:SF4">
    <property type="entry name" value="ABC TRANSPORTER PERMEASE YTRF"/>
    <property type="match status" value="1"/>
</dbReference>
<feature type="region of interest" description="Disordered" evidence="7">
    <location>
        <begin position="94"/>
        <end position="168"/>
    </location>
</feature>
<accession>A0ABX5YUZ5</accession>
<sequence>MKLILKLLFGQIHCHPARFLLTALSIVAASGVVIWVVSGYDALTAQFDDFSDDYLGRYQFVLAQAEIQTGVGAEPEIMLPAEIIQEMSQDESVAELVSESQSRIQMKPLKKRVPPGKRAAAKSDSSPDGKSQSAATRKPDTKGPPGRRGPSFIPPLSPTLVGTNAVNPPYPMKTGRWIEPGSDAREAVIRSGSAAAFNVTVGDQVHLQQVNRELDVTIVGIVEQVRSIGGFRGPSPSRGPAQSALYVPVSVAEIVLGKSPPPITISQIRLKETAQPAEFKVGWESRLSSQTPPLTLMSTSDITEDISNSRAVSGARSQAWSATGIALLAALFIIFTALSMGVNERTRQFAVLRAVSMTPGQIGLLIGLESLLLGAIGWLGGLAAGWGILKLMQSAQPTLFTQETGLGQWCIILSGICAFGGALAASVFPAWQAMRVSPLEAMSARSTTTGISRGLLTTLTVIGLIMIAINPILIFFWPMQHQSQYAIYAALGYSTMAIGFVLLAPITITIIERVLGLLVARALFLDPRLLSAELSSNLWRTLGTCVALTLGLGLFVSTQIWGYSMLKPFVPGEWVPDLLVNFKEGGIPDNAFQTVAHVDGFRAETCLPLAVEQTKLKEDLTGSKERTSVSRQDSIVLIGVDPERGINAANPLLKLRFVEGDPQTAAEQMKHNRACIIPDHFATEANLTLGDSFEVLLPEDPNKAFRYEVAGIVDLPGWHWMTKLSGLRRRGDRAAAMVFADIDTVRQDFDFKKINFFWTQTEAHASLDEMGNSLQKIAATYSGKAQPTNYQGTWKIGATNFGSAVRISTRQGVQDLIHNRADGMIWGMSQLPLVTLLIAGLGVLNTIMASIRARIWNIGVMRAVGLSRSALARLILAESLLVGLVACCLSLGFGIMAGWCGAGISQYVSFFGGLHPSLVIPWKQIGLGFGITLFLCLTAALWPAFSICRMKLLHLLQSGRSAM</sequence>
<evidence type="ECO:0000256" key="5">
    <source>
        <dbReference type="ARBA" id="ARBA00023136"/>
    </source>
</evidence>
<dbReference type="PANTHER" id="PTHR30572">
    <property type="entry name" value="MEMBRANE COMPONENT OF TRANSPORTER-RELATED"/>
    <property type="match status" value="1"/>
</dbReference>
<feature type="domain" description="ABC3 transporter permease C-terminal" evidence="9">
    <location>
        <begin position="322"/>
        <end position="438"/>
    </location>
</feature>
<feature type="transmembrane region" description="Helical" evidence="8">
    <location>
        <begin position="924"/>
        <end position="945"/>
    </location>
</feature>
<feature type="compositionally biased region" description="Polar residues" evidence="7">
    <location>
        <begin position="123"/>
        <end position="135"/>
    </location>
</feature>
<evidence type="ECO:0000313" key="10">
    <source>
        <dbReference type="EMBL" id="QEG19337.1"/>
    </source>
</evidence>
<keyword evidence="2" id="KW-1003">Cell membrane</keyword>
<comment type="similarity">
    <text evidence="6">Belongs to the ABC-4 integral membrane protein family.</text>
</comment>
<feature type="transmembrane region" description="Helical" evidence="8">
    <location>
        <begin position="454"/>
        <end position="477"/>
    </location>
</feature>
<dbReference type="RefSeq" id="WP_002647226.1">
    <property type="nucleotide sequence ID" value="NZ_CP042910.1"/>
</dbReference>
<feature type="transmembrane region" description="Helical" evidence="8">
    <location>
        <begin position="831"/>
        <end position="851"/>
    </location>
</feature>
<feature type="transmembrane region" description="Helical" evidence="8">
    <location>
        <begin position="362"/>
        <end position="386"/>
    </location>
</feature>
<organism evidence="10 11">
    <name type="scientific">Gimesia maris</name>
    <dbReference type="NCBI Taxonomy" id="122"/>
    <lineage>
        <taxon>Bacteria</taxon>
        <taxon>Pseudomonadati</taxon>
        <taxon>Planctomycetota</taxon>
        <taxon>Planctomycetia</taxon>
        <taxon>Planctomycetales</taxon>
        <taxon>Planctomycetaceae</taxon>
        <taxon>Gimesia</taxon>
    </lineage>
</organism>
<dbReference type="EMBL" id="CP042910">
    <property type="protein sequence ID" value="QEG19337.1"/>
    <property type="molecule type" value="Genomic_DNA"/>
</dbReference>
<feature type="transmembrane region" description="Helical" evidence="8">
    <location>
        <begin position="871"/>
        <end position="904"/>
    </location>
</feature>
<feature type="transmembrane region" description="Helical" evidence="8">
    <location>
        <begin position="497"/>
        <end position="520"/>
    </location>
</feature>
<dbReference type="Proteomes" id="UP000322887">
    <property type="component" value="Chromosome"/>
</dbReference>
<evidence type="ECO:0000256" key="3">
    <source>
        <dbReference type="ARBA" id="ARBA00022692"/>
    </source>
</evidence>
<reference evidence="10 11" key="1">
    <citation type="submission" date="2019-08" db="EMBL/GenBank/DDBJ databases">
        <title>Deep-cultivation of Planctomycetes and their phenomic and genomic characterization uncovers novel biology.</title>
        <authorList>
            <person name="Wiegand S."/>
            <person name="Jogler M."/>
            <person name="Boedeker C."/>
            <person name="Pinto D."/>
            <person name="Vollmers J."/>
            <person name="Rivas-Marin E."/>
            <person name="Kohn T."/>
            <person name="Peeters S.H."/>
            <person name="Heuer A."/>
            <person name="Rast P."/>
            <person name="Oberbeckmann S."/>
            <person name="Bunk B."/>
            <person name="Jeske O."/>
            <person name="Meyerdierks A."/>
            <person name="Storesund J.E."/>
            <person name="Kallscheuer N."/>
            <person name="Luecker S."/>
            <person name="Lage O.M."/>
            <person name="Pohl T."/>
            <person name="Merkel B.J."/>
            <person name="Hornburger P."/>
            <person name="Mueller R.-W."/>
            <person name="Bruemmer F."/>
            <person name="Labrenz M."/>
            <person name="Spormann A.M."/>
            <person name="Op den Camp H."/>
            <person name="Overmann J."/>
            <person name="Amann R."/>
            <person name="Jetten M.S.M."/>
            <person name="Mascher T."/>
            <person name="Medema M.H."/>
            <person name="Devos D.P."/>
            <person name="Kaster A.-K."/>
            <person name="Ovreas L."/>
            <person name="Rohde M."/>
            <person name="Galperin M.Y."/>
            <person name="Jogler C."/>
        </authorList>
    </citation>
    <scope>NUCLEOTIDE SEQUENCE [LARGE SCALE GENOMIC DNA]</scope>
    <source>
        <strain evidence="10 11">DSM 8797</strain>
    </source>
</reference>